<dbReference type="Gene3D" id="3.40.50.720">
    <property type="entry name" value="NAD(P)-binding Rossmann-like Domain"/>
    <property type="match status" value="1"/>
</dbReference>
<dbReference type="FunFam" id="3.40.50.720:FF:000084">
    <property type="entry name" value="Short-chain dehydrogenase reductase"/>
    <property type="match status" value="1"/>
</dbReference>
<evidence type="ECO:0000313" key="3">
    <source>
        <dbReference type="EMBL" id="CAB4600930.1"/>
    </source>
</evidence>
<evidence type="ECO:0000256" key="1">
    <source>
        <dbReference type="ARBA" id="ARBA00006484"/>
    </source>
</evidence>
<dbReference type="PANTHER" id="PTHR42760:SF133">
    <property type="entry name" value="3-OXOACYL-[ACYL-CARRIER-PROTEIN] REDUCTASE"/>
    <property type="match status" value="1"/>
</dbReference>
<dbReference type="PRINTS" id="PR00081">
    <property type="entry name" value="GDHRDH"/>
</dbReference>
<protein>
    <submittedName>
        <fullName evidence="3">Unannotated protein</fullName>
    </submittedName>
</protein>
<dbReference type="GO" id="GO:0016616">
    <property type="term" value="F:oxidoreductase activity, acting on the CH-OH group of donors, NAD or NADP as acceptor"/>
    <property type="evidence" value="ECO:0007669"/>
    <property type="project" value="TreeGrafter"/>
</dbReference>
<dbReference type="InterPro" id="IPR036291">
    <property type="entry name" value="NAD(P)-bd_dom_sf"/>
</dbReference>
<dbReference type="AlphaFoldDB" id="A0A6J6GL41"/>
<dbReference type="PANTHER" id="PTHR42760">
    <property type="entry name" value="SHORT-CHAIN DEHYDROGENASES/REDUCTASES FAMILY MEMBER"/>
    <property type="match status" value="1"/>
</dbReference>
<dbReference type="PROSITE" id="PS00061">
    <property type="entry name" value="ADH_SHORT"/>
    <property type="match status" value="1"/>
</dbReference>
<dbReference type="CDD" id="cd05233">
    <property type="entry name" value="SDR_c"/>
    <property type="match status" value="1"/>
</dbReference>
<dbReference type="GO" id="GO:0048038">
    <property type="term" value="F:quinone binding"/>
    <property type="evidence" value="ECO:0007669"/>
    <property type="project" value="TreeGrafter"/>
</dbReference>
<dbReference type="GO" id="GO:0006633">
    <property type="term" value="P:fatty acid biosynthetic process"/>
    <property type="evidence" value="ECO:0007669"/>
    <property type="project" value="TreeGrafter"/>
</dbReference>
<dbReference type="Pfam" id="PF13561">
    <property type="entry name" value="adh_short_C2"/>
    <property type="match status" value="1"/>
</dbReference>
<gene>
    <name evidence="3" type="ORF">UFOPK1493_04318</name>
</gene>
<dbReference type="EMBL" id="CAEZSR010000323">
    <property type="protein sequence ID" value="CAB4600930.1"/>
    <property type="molecule type" value="Genomic_DNA"/>
</dbReference>
<name>A0A6J6GL41_9ZZZZ</name>
<sequence length="258" mass="26965">MPITTRLFDLTGHVALVTGGNSGIGLGMAEGLAAHGATVAIWGTNPDKNTAAAARLREYGGTVLDLVCDVGDQQAVVESMAATVQALGRVDSCFVNAGVGGKAPSFVGMTDEEWHRVLRVNLDGAFYTAQEAVKQMVAQGDGGSVVFTTSGSAYFGQQKGQHYGGSKGAVISMMKGIAVEHARHGIRCNAILPGWIESDMTAGALGWDKFVANVLPRVPMRRWGKPEDFSALAVYLASAASGYHTGDVITIDGGYHSF</sequence>
<accession>A0A6J6GL41</accession>
<reference evidence="3" key="1">
    <citation type="submission" date="2020-05" db="EMBL/GenBank/DDBJ databases">
        <authorList>
            <person name="Chiriac C."/>
            <person name="Salcher M."/>
            <person name="Ghai R."/>
            <person name="Kavagutti S V."/>
        </authorList>
    </citation>
    <scope>NUCLEOTIDE SEQUENCE</scope>
</reference>
<organism evidence="3">
    <name type="scientific">freshwater metagenome</name>
    <dbReference type="NCBI Taxonomy" id="449393"/>
    <lineage>
        <taxon>unclassified sequences</taxon>
        <taxon>metagenomes</taxon>
        <taxon>ecological metagenomes</taxon>
    </lineage>
</organism>
<proteinExistence type="inferred from homology"/>
<evidence type="ECO:0000256" key="2">
    <source>
        <dbReference type="ARBA" id="ARBA00023002"/>
    </source>
</evidence>
<dbReference type="InterPro" id="IPR002347">
    <property type="entry name" value="SDR_fam"/>
</dbReference>
<dbReference type="InterPro" id="IPR020904">
    <property type="entry name" value="Sc_DH/Rdtase_CS"/>
</dbReference>
<keyword evidence="2" id="KW-0560">Oxidoreductase</keyword>
<comment type="similarity">
    <text evidence="1">Belongs to the short-chain dehydrogenases/reductases (SDR) family.</text>
</comment>
<dbReference type="SUPFAM" id="SSF51735">
    <property type="entry name" value="NAD(P)-binding Rossmann-fold domains"/>
    <property type="match status" value="1"/>
</dbReference>